<comment type="caution">
    <text evidence="2">The sequence shown here is derived from an EMBL/GenBank/DDBJ whole genome shotgun (WGS) entry which is preliminary data.</text>
</comment>
<accession>A0ABS8TW50</accession>
<dbReference type="GeneID" id="68900012"/>
<feature type="chain" id="PRO_5047488941" evidence="1">
    <location>
        <begin position="27"/>
        <end position="78"/>
    </location>
</feature>
<protein>
    <submittedName>
        <fullName evidence="2">EexN family lipoprotein</fullName>
    </submittedName>
</protein>
<keyword evidence="1" id="KW-0732">Signal</keyword>
<dbReference type="Proteomes" id="UP001430701">
    <property type="component" value="Unassembled WGS sequence"/>
</dbReference>
<evidence type="ECO:0000256" key="1">
    <source>
        <dbReference type="SAM" id="SignalP"/>
    </source>
</evidence>
<dbReference type="PROSITE" id="PS51257">
    <property type="entry name" value="PROKAR_LIPOPROTEIN"/>
    <property type="match status" value="1"/>
</dbReference>
<proteinExistence type="predicted"/>
<name>A0ABS8TW50_9GAMM</name>
<keyword evidence="2" id="KW-0449">Lipoprotein</keyword>
<evidence type="ECO:0000313" key="3">
    <source>
        <dbReference type="Proteomes" id="UP001430701"/>
    </source>
</evidence>
<keyword evidence="3" id="KW-1185">Reference proteome</keyword>
<dbReference type="InterPro" id="IPR047937">
    <property type="entry name" value="Eex_IncN-like"/>
</dbReference>
<feature type="signal peptide" evidence="1">
    <location>
        <begin position="1"/>
        <end position="26"/>
    </location>
</feature>
<dbReference type="NCBIfam" id="NF033894">
    <property type="entry name" value="Eex_IncN"/>
    <property type="match status" value="1"/>
</dbReference>
<dbReference type="RefSeq" id="WP_081755410.1">
    <property type="nucleotide sequence ID" value="NZ_CP053627.1"/>
</dbReference>
<gene>
    <name evidence="2" type="ORF">LPH55_06570</name>
</gene>
<organism evidence="2 3">
    <name type="scientific">Xylella taiwanensis</name>
    <dbReference type="NCBI Taxonomy" id="1444770"/>
    <lineage>
        <taxon>Bacteria</taxon>
        <taxon>Pseudomonadati</taxon>
        <taxon>Pseudomonadota</taxon>
        <taxon>Gammaproteobacteria</taxon>
        <taxon>Lysobacterales</taxon>
        <taxon>Lysobacteraceae</taxon>
        <taxon>Xylella</taxon>
    </lineage>
</organism>
<evidence type="ECO:0000313" key="2">
    <source>
        <dbReference type="EMBL" id="MCD8473130.1"/>
    </source>
</evidence>
<reference evidence="2" key="1">
    <citation type="submission" date="2021-11" db="EMBL/GenBank/DDBJ databases">
        <title>Genome sequence of Xylella taiwanensis PLS432.</title>
        <authorList>
            <person name="Weng L.-W."/>
            <person name="Su C.-C."/>
            <person name="Tsai C.-W."/>
            <person name="Kuo C.-H."/>
        </authorList>
    </citation>
    <scope>NUCLEOTIDE SEQUENCE</scope>
    <source>
        <strain evidence="2">PLS432</strain>
    </source>
</reference>
<dbReference type="EMBL" id="JAJPPU010000002">
    <property type="protein sequence ID" value="MCD8473130.1"/>
    <property type="molecule type" value="Genomic_DNA"/>
</dbReference>
<sequence length="78" mass="8776">MKRVIAIGCVYLGCLLLASCGKPVHSVDYYMQHEDERNAMLEKCKTDPDLVTRDGNCRSAADAQLRSGNFTKSPIRKW</sequence>